<dbReference type="EMBL" id="JAOVZR010000001">
    <property type="protein sequence ID" value="MCY0147208.1"/>
    <property type="molecule type" value="Genomic_DNA"/>
</dbReference>
<sequence>MQKLKAALDGAVKDAKLWRGVCDEAARVIGGTGGVFLPFNPIIDPKRIAFSENLGPFVEHYASLQVGFYDIRPETTSLLKGLGIICHEDIPVSERPSASEGAVVFDRYKFDHFTSMHIRCGNEDWCLAIRNPRGWSCPLKVVHQLG</sequence>
<reference evidence="1" key="1">
    <citation type="submission" date="2022-10" db="EMBL/GenBank/DDBJ databases">
        <title>Hoeflea sp. G2-23, isolated from marine algae.</title>
        <authorList>
            <person name="Kristyanto S."/>
            <person name="Kim J.M."/>
            <person name="Jeon C.O."/>
        </authorList>
    </citation>
    <scope>NUCLEOTIDE SEQUENCE</scope>
    <source>
        <strain evidence="1">G2-23</strain>
    </source>
</reference>
<gene>
    <name evidence="1" type="ORF">OEG84_05640</name>
</gene>
<accession>A0ABT3Z606</accession>
<organism evidence="1 2">
    <name type="scientific">Hoeflea algicola</name>
    <dbReference type="NCBI Taxonomy" id="2983763"/>
    <lineage>
        <taxon>Bacteria</taxon>
        <taxon>Pseudomonadati</taxon>
        <taxon>Pseudomonadota</taxon>
        <taxon>Alphaproteobacteria</taxon>
        <taxon>Hyphomicrobiales</taxon>
        <taxon>Rhizobiaceae</taxon>
        <taxon>Hoeflea</taxon>
    </lineage>
</organism>
<comment type="caution">
    <text evidence="1">The sequence shown here is derived from an EMBL/GenBank/DDBJ whole genome shotgun (WGS) entry which is preliminary data.</text>
</comment>
<dbReference type="Proteomes" id="UP001073227">
    <property type="component" value="Unassembled WGS sequence"/>
</dbReference>
<evidence type="ECO:0000313" key="1">
    <source>
        <dbReference type="EMBL" id="MCY0147208.1"/>
    </source>
</evidence>
<name>A0ABT3Z606_9HYPH</name>
<keyword evidence="2" id="KW-1185">Reference proteome</keyword>
<proteinExistence type="predicted"/>
<dbReference type="RefSeq" id="WP_267652816.1">
    <property type="nucleotide sequence ID" value="NZ_JAOVZR010000001.1"/>
</dbReference>
<protein>
    <submittedName>
        <fullName evidence="1">Uncharacterized protein</fullName>
    </submittedName>
</protein>
<evidence type="ECO:0000313" key="2">
    <source>
        <dbReference type="Proteomes" id="UP001073227"/>
    </source>
</evidence>